<dbReference type="Proteomes" id="UP001220962">
    <property type="component" value="Chromosome"/>
</dbReference>
<dbReference type="PIRSF" id="PIRSF038192">
    <property type="entry name" value="Txn_reg_BtrU_prd"/>
    <property type="match status" value="1"/>
</dbReference>
<dbReference type="InterPro" id="IPR017429">
    <property type="entry name" value="Suppressor_of_fused_bac"/>
</dbReference>
<feature type="domain" description="Suppressor of fused-like" evidence="1">
    <location>
        <begin position="40"/>
        <end position="202"/>
    </location>
</feature>
<dbReference type="InterPro" id="IPR037181">
    <property type="entry name" value="SUFU_N"/>
</dbReference>
<dbReference type="PANTHER" id="PTHR10928">
    <property type="entry name" value="SUPPRESSOR OF FUSED"/>
    <property type="match status" value="1"/>
</dbReference>
<dbReference type="InterPro" id="IPR007768">
    <property type="entry name" value="Suppressor_of_fused"/>
</dbReference>
<gene>
    <name evidence="2" type="ORF">PUW23_13155</name>
</gene>
<evidence type="ECO:0000313" key="3">
    <source>
        <dbReference type="Proteomes" id="UP001220962"/>
    </source>
</evidence>
<organism evidence="2 3">
    <name type="scientific">Paenibacillus urinalis</name>
    <dbReference type="NCBI Taxonomy" id="521520"/>
    <lineage>
        <taxon>Bacteria</taxon>
        <taxon>Bacillati</taxon>
        <taxon>Bacillota</taxon>
        <taxon>Bacilli</taxon>
        <taxon>Bacillales</taxon>
        <taxon>Paenibacillaceae</taxon>
        <taxon>Paenibacillus</taxon>
    </lineage>
</organism>
<dbReference type="GO" id="GO:0005737">
    <property type="term" value="C:cytoplasm"/>
    <property type="evidence" value="ECO:0007669"/>
    <property type="project" value="TreeGrafter"/>
</dbReference>
<evidence type="ECO:0000259" key="1">
    <source>
        <dbReference type="Pfam" id="PF05076"/>
    </source>
</evidence>
<sequence length="353" mass="39413">MKEEEDMAPGWDAIEDAMTKLYGSQMPMHYGSSLPAMFGGDPLDGISVYKADHPAPHWHMVTFGFTELYGKEKEDKEHSGFGFELTFRLKRSETEEQPPAWAIDLLQNMGRYIYKSGNRFQSGDYLDTNGPICLGSDTKLTALCYTEDPELPSIETPNGRMEFIQMIGITGDERDAMQTWNSHAMLKICEPYMPYYITDLERSSLLMLPAVATAVEEGLKRDGSNTGFLYVSQLGWEPPVKRLLRKSPAVLTLGAKQAEIIGKMLSGRILKQNPLYLSGPNVRVALEPGDNPVIEEGPEHIRIVLDATTVAELSSKLRPKEELIKLSAFKGLTVQVAKTYIKDQQDNVVETIG</sequence>
<dbReference type="AlphaFoldDB" id="A0AAX3MSE2"/>
<dbReference type="InterPro" id="IPR020941">
    <property type="entry name" value="SUFU-like_domain"/>
</dbReference>
<accession>A0AAX3MSE2</accession>
<proteinExistence type="predicted"/>
<evidence type="ECO:0000313" key="2">
    <source>
        <dbReference type="EMBL" id="WDH80515.1"/>
    </source>
</evidence>
<dbReference type="PANTHER" id="PTHR10928:SF2">
    <property type="entry name" value="SUPPRESSOR OF FUSED HOMOLOG"/>
    <property type="match status" value="1"/>
</dbReference>
<dbReference type="SUPFAM" id="SSF103359">
    <property type="entry name" value="Suppressor of Fused, N-terminal domain"/>
    <property type="match status" value="1"/>
</dbReference>
<dbReference type="EMBL" id="CP118101">
    <property type="protein sequence ID" value="WDH80515.1"/>
    <property type="molecule type" value="Genomic_DNA"/>
</dbReference>
<dbReference type="RefSeq" id="WP_047911818.1">
    <property type="nucleotide sequence ID" value="NZ_CP118101.1"/>
</dbReference>
<protein>
    <submittedName>
        <fullName evidence="2">Suppressor of fused domain protein</fullName>
    </submittedName>
</protein>
<name>A0AAX3MSE2_9BACL</name>
<dbReference type="Pfam" id="PF05076">
    <property type="entry name" value="SUFU"/>
    <property type="match status" value="1"/>
</dbReference>
<reference evidence="2" key="1">
    <citation type="submission" date="2023-02" db="EMBL/GenBank/DDBJ databases">
        <title>Pathogen: clinical or host-associated sample.</title>
        <authorList>
            <person name="Hergert J."/>
            <person name="Casey R."/>
            <person name="Wagner J."/>
            <person name="Young E.L."/>
            <person name="Oakeson K.F."/>
        </authorList>
    </citation>
    <scope>NUCLEOTIDE SEQUENCE</scope>
    <source>
        <strain evidence="2">2022CK-00830</strain>
    </source>
</reference>